<keyword evidence="5 12" id="KW-0732">Signal</keyword>
<dbReference type="SUPFAM" id="SSF51445">
    <property type="entry name" value="(Trans)glycosidases"/>
    <property type="match status" value="1"/>
</dbReference>
<comment type="similarity">
    <text evidence="3">Belongs to the glycosyl hydrolase 3 family.</text>
</comment>
<dbReference type="GO" id="GO:0030245">
    <property type="term" value="P:cellulose catabolic process"/>
    <property type="evidence" value="ECO:0007669"/>
    <property type="project" value="UniProtKB-KW"/>
</dbReference>
<comment type="catalytic activity">
    <reaction evidence="1">
        <text>Hydrolysis of terminal, non-reducing beta-D-glucosyl residues with release of beta-D-glucose.</text>
        <dbReference type="EC" id="3.2.1.21"/>
    </reaction>
</comment>
<keyword evidence="6 14" id="KW-0378">Hydrolase</keyword>
<evidence type="ECO:0000256" key="7">
    <source>
        <dbReference type="ARBA" id="ARBA00023001"/>
    </source>
</evidence>
<dbReference type="InterPro" id="IPR001764">
    <property type="entry name" value="Glyco_hydro_3_N"/>
</dbReference>
<evidence type="ECO:0000256" key="2">
    <source>
        <dbReference type="ARBA" id="ARBA00004987"/>
    </source>
</evidence>
<comment type="caution">
    <text evidence="14">The sequence shown here is derived from an EMBL/GenBank/DDBJ whole genome shotgun (WGS) entry which is preliminary data.</text>
</comment>
<keyword evidence="9" id="KW-0119">Carbohydrate metabolism</keyword>
<dbReference type="SUPFAM" id="SSF52279">
    <property type="entry name" value="Beta-D-glucan exohydrolase, C-terminal domain"/>
    <property type="match status" value="1"/>
</dbReference>
<keyword evidence="11" id="KW-0624">Polysaccharide degradation</keyword>
<dbReference type="InterPro" id="IPR036881">
    <property type="entry name" value="Glyco_hydro_3_C_sf"/>
</dbReference>
<dbReference type="Gene3D" id="2.60.40.10">
    <property type="entry name" value="Immunoglobulins"/>
    <property type="match status" value="1"/>
</dbReference>
<keyword evidence="10" id="KW-0326">Glycosidase</keyword>
<dbReference type="Pfam" id="PF14310">
    <property type="entry name" value="Fn3-like"/>
    <property type="match status" value="1"/>
</dbReference>
<keyword evidence="8" id="KW-0325">Glycoprotein</keyword>
<dbReference type="FunFam" id="3.40.50.1700:FF:000009">
    <property type="entry name" value="Periplasmic beta-glucosidase"/>
    <property type="match status" value="1"/>
</dbReference>
<evidence type="ECO:0000256" key="1">
    <source>
        <dbReference type="ARBA" id="ARBA00000448"/>
    </source>
</evidence>
<feature type="domain" description="Fibronectin type III-like" evidence="13">
    <location>
        <begin position="703"/>
        <end position="772"/>
    </location>
</feature>
<evidence type="ECO:0000256" key="9">
    <source>
        <dbReference type="ARBA" id="ARBA00023277"/>
    </source>
</evidence>
<dbReference type="InterPro" id="IPR026891">
    <property type="entry name" value="Fn3-like"/>
</dbReference>
<dbReference type="PANTHER" id="PTHR30620:SF117">
    <property type="entry name" value="BETA-1,4-XYLOSIDASE (EUROFUNG)"/>
    <property type="match status" value="1"/>
</dbReference>
<proteinExistence type="inferred from homology"/>
<reference evidence="14" key="2">
    <citation type="journal article" date="2023" name="IMA Fungus">
        <title>Comparative genomic study of the Penicillium genus elucidates a diverse pangenome and 15 lateral gene transfer events.</title>
        <authorList>
            <person name="Petersen C."/>
            <person name="Sorensen T."/>
            <person name="Nielsen M.R."/>
            <person name="Sondergaard T.E."/>
            <person name="Sorensen J.L."/>
            <person name="Fitzpatrick D.A."/>
            <person name="Frisvad J.C."/>
            <person name="Nielsen K.L."/>
        </authorList>
    </citation>
    <scope>NUCLEOTIDE SEQUENCE</scope>
    <source>
        <strain evidence="14">IBT 16849</strain>
    </source>
</reference>
<dbReference type="InterPro" id="IPR013783">
    <property type="entry name" value="Ig-like_fold"/>
</dbReference>
<dbReference type="AlphaFoldDB" id="A0A9W9ME87"/>
<evidence type="ECO:0000256" key="12">
    <source>
        <dbReference type="SAM" id="SignalP"/>
    </source>
</evidence>
<dbReference type="InterPro" id="IPR051915">
    <property type="entry name" value="Cellulose_Degrad_GH3"/>
</dbReference>
<organism evidence="14 15">
    <name type="scientific">Penicillium cf. griseofulvum</name>
    <dbReference type="NCBI Taxonomy" id="2972120"/>
    <lineage>
        <taxon>Eukaryota</taxon>
        <taxon>Fungi</taxon>
        <taxon>Dikarya</taxon>
        <taxon>Ascomycota</taxon>
        <taxon>Pezizomycotina</taxon>
        <taxon>Eurotiomycetes</taxon>
        <taxon>Eurotiomycetidae</taxon>
        <taxon>Eurotiales</taxon>
        <taxon>Aspergillaceae</taxon>
        <taxon>Penicillium</taxon>
    </lineage>
</organism>
<dbReference type="EC" id="3.2.1.21" evidence="4"/>
<dbReference type="PRINTS" id="PR00133">
    <property type="entry name" value="GLHYDRLASE3"/>
</dbReference>
<evidence type="ECO:0000256" key="5">
    <source>
        <dbReference type="ARBA" id="ARBA00022729"/>
    </source>
</evidence>
<dbReference type="Gene3D" id="3.20.20.300">
    <property type="entry name" value="Glycoside hydrolase, family 3, N-terminal domain"/>
    <property type="match status" value="1"/>
</dbReference>
<dbReference type="Pfam" id="PF00933">
    <property type="entry name" value="Glyco_hydro_3"/>
    <property type="match status" value="1"/>
</dbReference>
<dbReference type="OrthoDB" id="2123594at2759"/>
<keyword evidence="15" id="KW-1185">Reference proteome</keyword>
<comment type="pathway">
    <text evidence="2">Glycan metabolism; cellulose degradation.</text>
</comment>
<dbReference type="Proteomes" id="UP001150879">
    <property type="component" value="Unassembled WGS sequence"/>
</dbReference>
<reference evidence="14" key="1">
    <citation type="submission" date="2022-11" db="EMBL/GenBank/DDBJ databases">
        <authorList>
            <person name="Petersen C."/>
        </authorList>
    </citation>
    <scope>NUCLEOTIDE SEQUENCE</scope>
    <source>
        <strain evidence="14">IBT 16849</strain>
    </source>
</reference>
<feature type="chain" id="PRO_5040925880" description="beta-glucosidase" evidence="12">
    <location>
        <begin position="23"/>
        <end position="786"/>
    </location>
</feature>
<evidence type="ECO:0000259" key="13">
    <source>
        <dbReference type="SMART" id="SM01217"/>
    </source>
</evidence>
<dbReference type="SMART" id="SM01217">
    <property type="entry name" value="Fn3_like"/>
    <property type="match status" value="1"/>
</dbReference>
<dbReference type="InterPro" id="IPR002772">
    <property type="entry name" value="Glyco_hydro_3_C"/>
</dbReference>
<dbReference type="FunFam" id="3.20.20.300:FF:000007">
    <property type="entry name" value="Lysosomal beta glucosidase"/>
    <property type="match status" value="1"/>
</dbReference>
<protein>
    <recommendedName>
        <fullName evidence="4">beta-glucosidase</fullName>
        <ecNumber evidence="4">3.2.1.21</ecNumber>
    </recommendedName>
</protein>
<name>A0A9W9ME87_9EURO</name>
<gene>
    <name evidence="14" type="ORF">N7472_004429</name>
</gene>
<evidence type="ECO:0000256" key="10">
    <source>
        <dbReference type="ARBA" id="ARBA00023295"/>
    </source>
</evidence>
<dbReference type="PANTHER" id="PTHR30620">
    <property type="entry name" value="PERIPLASMIC BETA-GLUCOSIDASE-RELATED"/>
    <property type="match status" value="1"/>
</dbReference>
<dbReference type="FunFam" id="2.60.40.10:FF:000495">
    <property type="entry name" value="Periplasmic beta-glucosidase"/>
    <property type="match status" value="1"/>
</dbReference>
<accession>A0A9W9ME87</accession>
<evidence type="ECO:0000256" key="6">
    <source>
        <dbReference type="ARBA" id="ARBA00022801"/>
    </source>
</evidence>
<evidence type="ECO:0000256" key="11">
    <source>
        <dbReference type="ARBA" id="ARBA00023326"/>
    </source>
</evidence>
<evidence type="ECO:0000256" key="3">
    <source>
        <dbReference type="ARBA" id="ARBA00005336"/>
    </source>
</evidence>
<dbReference type="EMBL" id="JAPQKP010000003">
    <property type="protein sequence ID" value="KAJ5199225.1"/>
    <property type="molecule type" value="Genomic_DNA"/>
</dbReference>
<dbReference type="InterPro" id="IPR017853">
    <property type="entry name" value="GH"/>
</dbReference>
<evidence type="ECO:0000256" key="4">
    <source>
        <dbReference type="ARBA" id="ARBA00012744"/>
    </source>
</evidence>
<dbReference type="Gene3D" id="3.40.50.1700">
    <property type="entry name" value="Glycoside hydrolase family 3 C-terminal domain"/>
    <property type="match status" value="1"/>
</dbReference>
<feature type="signal peptide" evidence="12">
    <location>
        <begin position="1"/>
        <end position="22"/>
    </location>
</feature>
<evidence type="ECO:0000313" key="14">
    <source>
        <dbReference type="EMBL" id="KAJ5199225.1"/>
    </source>
</evidence>
<evidence type="ECO:0000256" key="8">
    <source>
        <dbReference type="ARBA" id="ARBA00023180"/>
    </source>
</evidence>
<dbReference type="Pfam" id="PF01915">
    <property type="entry name" value="Glyco_hydro_3_C"/>
    <property type="match status" value="1"/>
</dbReference>
<keyword evidence="7" id="KW-0136">Cellulose degradation</keyword>
<sequence length="786" mass="85763">MVASLLANGLVLVQLFAALALGKPSQTPLYKDPKAPVEKRVKDLLSRMTIEDKRAQLMQGDLTNWMNQTSGEFNYTGLVTNMELKAGMFYVGYPVSWDWLSDNIKKAQDYLVHNTTLGIPAIVQTEGIHGFLIGNATIFNSPIAYGCSWNTDLIEKMAEITAQEAKALGVNQLFAPVVDLAREPRFGRRQKVEECFSEDPFLAGEIGYSYVKGVQGKGVSAMVKHFAGVSAPEQGLNTGPVHGGERELRTTWLPPFKRAIIDGGAWSIMAAYHSWDGIPAVSDYHTLTEILRGEWGYEYFVMSDAGGSDRICAYFKLCENNPIDSEAVTTQLLNAGTDIEMGGGSFNFKMIPELVESGKLDIETVDTAVSRLLRVKFEMGLFENPYPAAPKDQWRKLINSPKAVEIARELDTESIVLLENHENVLPLKKSSKVAVIGPMAADLMNYGDYVVYKSQYRGVTPLEGIEAAVDDKAQVHYAKGCNRDSNDQSGFAEAIEAAKKSDVAVVVVGTWSRDQGELWTGVNATTGEHVDADDLALVGAQGPLIKAISDTGVPTIVVLSSGKPITDTWISNSTAALLQQFYPSEQGGNALADVLFGDYNPSGKLSVSFPRYVGDIPIFYDYLNSGRSMGDVGHKYENGTLVFGHSYVLGDASPWYPFGYGKSYSTFEYGTVKVDKKTISASEKTVTVSVDVTNTHATREGTEVVQVYIQDNIASVVVPNRSLKGFKKVVIPAGKTKTVKIPIKVENIGLWNTRMKYVVEPGTFTALVGSSSQDIRGNATFVVRGH</sequence>
<evidence type="ECO:0000313" key="15">
    <source>
        <dbReference type="Proteomes" id="UP001150879"/>
    </source>
</evidence>
<dbReference type="InterPro" id="IPR036962">
    <property type="entry name" value="Glyco_hydro_3_N_sf"/>
</dbReference>
<dbReference type="GO" id="GO:0008422">
    <property type="term" value="F:beta-glucosidase activity"/>
    <property type="evidence" value="ECO:0007669"/>
    <property type="project" value="UniProtKB-EC"/>
</dbReference>